<evidence type="ECO:0000256" key="7">
    <source>
        <dbReference type="ARBA" id="ARBA00023274"/>
    </source>
</evidence>
<name>A0A9N9D4S6_FUNMO</name>
<comment type="subcellular location">
    <subcellularLocation>
        <location evidence="2">Nucleus</location>
        <location evidence="2">Nucleolus</location>
    </subcellularLocation>
</comment>
<organism evidence="10 11">
    <name type="scientific">Funneliformis mosseae</name>
    <name type="common">Endomycorrhizal fungus</name>
    <name type="synonym">Glomus mosseae</name>
    <dbReference type="NCBI Taxonomy" id="27381"/>
    <lineage>
        <taxon>Eukaryota</taxon>
        <taxon>Fungi</taxon>
        <taxon>Fungi incertae sedis</taxon>
        <taxon>Mucoromycota</taxon>
        <taxon>Glomeromycotina</taxon>
        <taxon>Glomeromycetes</taxon>
        <taxon>Glomerales</taxon>
        <taxon>Glomeraceae</taxon>
        <taxon>Funneliformis</taxon>
    </lineage>
</organism>
<feature type="domain" description="Ribosome-assembly protein 3 C-terminal" evidence="9">
    <location>
        <begin position="54"/>
        <end position="96"/>
    </location>
</feature>
<evidence type="ECO:0000313" key="11">
    <source>
        <dbReference type="Proteomes" id="UP000789375"/>
    </source>
</evidence>
<evidence type="ECO:0000256" key="4">
    <source>
        <dbReference type="ARBA" id="ARBA00015339"/>
    </source>
</evidence>
<evidence type="ECO:0000256" key="8">
    <source>
        <dbReference type="SAM" id="MobiDB-lite"/>
    </source>
</evidence>
<comment type="function">
    <text evidence="1">Required for efficient biogenesis of the 60S ribosomal subunit.</text>
</comment>
<dbReference type="PANTHER" id="PTHR28127:SF1">
    <property type="entry name" value="RIBOSOME ASSEMBLY PROTEIN 3"/>
    <property type="match status" value="1"/>
</dbReference>
<keyword evidence="11" id="KW-1185">Reference proteome</keyword>
<dbReference type="GO" id="GO:0030687">
    <property type="term" value="C:preribosome, large subunit precursor"/>
    <property type="evidence" value="ECO:0007669"/>
    <property type="project" value="TreeGrafter"/>
</dbReference>
<dbReference type="Proteomes" id="UP000789375">
    <property type="component" value="Unassembled WGS sequence"/>
</dbReference>
<keyword evidence="5" id="KW-0690">Ribosome biogenesis</keyword>
<dbReference type="PANTHER" id="PTHR28127">
    <property type="entry name" value="RIBOSOME ASSEMBLY PROTEIN 3"/>
    <property type="match status" value="1"/>
</dbReference>
<evidence type="ECO:0000256" key="3">
    <source>
        <dbReference type="ARBA" id="ARBA00006256"/>
    </source>
</evidence>
<dbReference type="Pfam" id="PF14615">
    <property type="entry name" value="Rsa3"/>
    <property type="match status" value="1"/>
</dbReference>
<comment type="similarity">
    <text evidence="3">Belongs to the RSA3 family.</text>
</comment>
<evidence type="ECO:0000256" key="1">
    <source>
        <dbReference type="ARBA" id="ARBA00003035"/>
    </source>
</evidence>
<proteinExistence type="inferred from homology"/>
<protein>
    <recommendedName>
        <fullName evidence="4">Ribosome assembly protein 3</fullName>
    </recommendedName>
</protein>
<evidence type="ECO:0000313" key="10">
    <source>
        <dbReference type="EMBL" id="CAG8622446.1"/>
    </source>
</evidence>
<comment type="caution">
    <text evidence="10">The sequence shown here is derived from an EMBL/GenBank/DDBJ whole genome shotgun (WGS) entry which is preliminary data.</text>
</comment>
<evidence type="ECO:0000256" key="5">
    <source>
        <dbReference type="ARBA" id="ARBA00022517"/>
    </source>
</evidence>
<dbReference type="AlphaFoldDB" id="A0A9N9D4S6"/>
<evidence type="ECO:0000256" key="2">
    <source>
        <dbReference type="ARBA" id="ARBA00004604"/>
    </source>
</evidence>
<feature type="region of interest" description="Disordered" evidence="8">
    <location>
        <begin position="1"/>
        <end position="40"/>
    </location>
</feature>
<sequence>MEEVIKDSIKCFPKKRQQNGKEETNQSQDDNEQRSHGDPVPTHLLARTQAENQFRDYYMNRITKAFGEDLDKLRKKEVDLDSNKLEILINTLESGIIIQSRGFMKGYIDPYFYTTPSEQWSLNTFITTYNGQSLKEMAEKLIETYRADKKECAYLIDIPEGKSAKTAILRNRFELLIESAKSANATLNATFTEADASVSGYQTSDQQVMRSTNYETNPFNIEFSQKRKCAFDTEEEEESEEEYNADKTIIGGRNTTWVVDGINIRQRLTKYQEEKNLTKSKPEYYDVIFFNNKDQDGFLGTLPESTIIKMNKEIMEEIKGAEEDDIRSLLLIAISTKRKKILNNKENIMTLLKKSSRYILLITWDIHYNGLAPILNKIFINNKKDWHVKYGETCLRASADDQNSQKGGGHRRSPIDTIVIVKEENEGIFGHRDQWTPSSERLITFHGGSNENNQDAEDAHE</sequence>
<reference evidence="10" key="1">
    <citation type="submission" date="2021-06" db="EMBL/GenBank/DDBJ databases">
        <authorList>
            <person name="Kallberg Y."/>
            <person name="Tangrot J."/>
            <person name="Rosling A."/>
        </authorList>
    </citation>
    <scope>NUCLEOTIDE SEQUENCE</scope>
    <source>
        <strain evidence="10">87-6 pot B 2015</strain>
    </source>
</reference>
<evidence type="ECO:0000259" key="9">
    <source>
        <dbReference type="Pfam" id="PF14615"/>
    </source>
</evidence>
<evidence type="ECO:0000256" key="6">
    <source>
        <dbReference type="ARBA" id="ARBA00023242"/>
    </source>
</evidence>
<dbReference type="InterPro" id="IPR051898">
    <property type="entry name" value="Ribosome_Assembly_3"/>
</dbReference>
<keyword evidence="6" id="KW-0539">Nucleus</keyword>
<keyword evidence="7" id="KW-0687">Ribonucleoprotein</keyword>
<dbReference type="InterPro" id="IPR028217">
    <property type="entry name" value="Rsa3_C"/>
</dbReference>
<dbReference type="GO" id="GO:0000027">
    <property type="term" value="P:ribosomal large subunit assembly"/>
    <property type="evidence" value="ECO:0007669"/>
    <property type="project" value="TreeGrafter"/>
</dbReference>
<accession>A0A9N9D4S6</accession>
<dbReference type="GO" id="GO:0005730">
    <property type="term" value="C:nucleolus"/>
    <property type="evidence" value="ECO:0007669"/>
    <property type="project" value="UniProtKB-SubCell"/>
</dbReference>
<dbReference type="EMBL" id="CAJVPP010003168">
    <property type="protein sequence ID" value="CAG8622446.1"/>
    <property type="molecule type" value="Genomic_DNA"/>
</dbReference>
<gene>
    <name evidence="10" type="ORF">FMOSSE_LOCUS10058</name>
</gene>